<name>A0A1I3NPT1_9RHOB</name>
<dbReference type="RefSeq" id="WP_139212333.1">
    <property type="nucleotide sequence ID" value="NZ_FORA01000002.1"/>
</dbReference>
<dbReference type="Proteomes" id="UP000199110">
    <property type="component" value="Unassembled WGS sequence"/>
</dbReference>
<dbReference type="EMBL" id="FORA01000002">
    <property type="protein sequence ID" value="SFJ11117.1"/>
    <property type="molecule type" value="Genomic_DNA"/>
</dbReference>
<evidence type="ECO:0000313" key="1">
    <source>
        <dbReference type="EMBL" id="SFJ11117.1"/>
    </source>
</evidence>
<reference evidence="1 2" key="1">
    <citation type="submission" date="2016-10" db="EMBL/GenBank/DDBJ databases">
        <authorList>
            <person name="de Groot N.N."/>
        </authorList>
    </citation>
    <scope>NUCLEOTIDE SEQUENCE [LARGE SCALE GENOMIC DNA]</scope>
    <source>
        <strain evidence="1 2">DSM 19073</strain>
    </source>
</reference>
<proteinExistence type="predicted"/>
<protein>
    <submittedName>
        <fullName evidence="1">Uncharacterized protein</fullName>
    </submittedName>
</protein>
<accession>A0A1I3NPT1</accession>
<evidence type="ECO:0000313" key="2">
    <source>
        <dbReference type="Proteomes" id="UP000199110"/>
    </source>
</evidence>
<dbReference type="AlphaFoldDB" id="A0A1I3NPT1"/>
<sequence length="352" mass="37830">MRVEQTLRRASSRRAFGGLVLGLMVGAGTMASAQGDPRQGVVQAVQDCAAFVAAKSTEIFPEPGFEMAGDILFETTQDRPASGLALKFTHFIPATPEGSGSAAPPHLWQCNVTGSRLSRPIWLAADIRGLFSDATAILPTLEVRKAEDENWQYEDCADPAAPVDYAFGLSKVGHLYVQVTAPTLDAFSCRDLIEVDRLFYACVYAFAKEPWEKIREASGEASVPGQFTLHHDETLDDLVGFAPGTDGTRRGTVETEVGPVEVALTGVAPTTECRVEGTASEEVLNDWLVSASIFYDGGFFRFDGGRGVYTCAPSFPSVAMFLEERPLDGGAVAFALTMDTGDYPTLREMCAG</sequence>
<dbReference type="STRING" id="390807.SAMN04488095_2212"/>
<dbReference type="OrthoDB" id="8283473at2"/>
<organism evidence="1 2">
    <name type="scientific">Jannaschia pohangensis</name>
    <dbReference type="NCBI Taxonomy" id="390807"/>
    <lineage>
        <taxon>Bacteria</taxon>
        <taxon>Pseudomonadati</taxon>
        <taxon>Pseudomonadota</taxon>
        <taxon>Alphaproteobacteria</taxon>
        <taxon>Rhodobacterales</taxon>
        <taxon>Roseobacteraceae</taxon>
        <taxon>Jannaschia</taxon>
    </lineage>
</organism>
<gene>
    <name evidence="1" type="ORF">SAMN04488095_2212</name>
</gene>
<keyword evidence="2" id="KW-1185">Reference proteome</keyword>